<dbReference type="Pfam" id="PF05942">
    <property type="entry name" value="PaREP1"/>
    <property type="match status" value="1"/>
</dbReference>
<evidence type="ECO:0000313" key="2">
    <source>
        <dbReference type="EMBL" id="ALU32328.1"/>
    </source>
</evidence>
<accession>A0A0U3GVI7</accession>
<dbReference type="PaxDb" id="1435377-SUSAZ_11100"/>
<dbReference type="OrthoDB" id="39997at2157"/>
<gene>
    <name evidence="1" type="ORF">ATY89_06330</name>
    <name evidence="2" type="ORF">ATZ20_09355</name>
</gene>
<dbReference type="GeneID" id="14552865"/>
<dbReference type="Gene3D" id="1.20.120.330">
    <property type="entry name" value="Nucleotidyltransferases domain 2"/>
    <property type="match status" value="1"/>
</dbReference>
<dbReference type="EMBL" id="CP013695">
    <property type="protein sequence ID" value="ALU32328.1"/>
    <property type="molecule type" value="Genomic_DNA"/>
</dbReference>
<dbReference type="AlphaFoldDB" id="A0A0U3GVI7"/>
<dbReference type="EMBL" id="CP013694">
    <property type="protein sequence ID" value="ALU29596.1"/>
    <property type="molecule type" value="Genomic_DNA"/>
</dbReference>
<reference evidence="3 4" key="1">
    <citation type="submission" date="2015-12" db="EMBL/GenBank/DDBJ databases">
        <title>A stable core within a dynamic pangenome in Sulfolobus acidocaldarius.</title>
        <authorList>
            <person name="Anderson R."/>
            <person name="Kouris A."/>
            <person name="Seward C."/>
            <person name="Campbell K."/>
            <person name="Whitaker R."/>
        </authorList>
    </citation>
    <scope>NUCLEOTIDE SEQUENCE [LARGE SCALE GENOMIC DNA]</scope>
    <source>
        <strain evidence="1 4">GG12-C01-09</strain>
        <strain evidence="2 3">NG05B_CO5_07</strain>
    </source>
</reference>
<evidence type="ECO:0000313" key="1">
    <source>
        <dbReference type="EMBL" id="ALU29596.1"/>
    </source>
</evidence>
<dbReference type="PANTHER" id="PTHR34237">
    <property type="entry name" value="PAREP8-RELATED"/>
    <property type="match status" value="1"/>
</dbReference>
<dbReference type="InterPro" id="IPR010268">
    <property type="entry name" value="PaREP1"/>
</dbReference>
<evidence type="ECO:0000313" key="4">
    <source>
        <dbReference type="Proteomes" id="UP000065473"/>
    </source>
</evidence>
<proteinExistence type="predicted"/>
<dbReference type="RefSeq" id="WP_015385809.1">
    <property type="nucleotide sequence ID" value="NZ_BHWZ01000006.1"/>
</dbReference>
<organism evidence="2 3">
    <name type="scientific">Sulfolobus acidocaldarius</name>
    <dbReference type="NCBI Taxonomy" id="2285"/>
    <lineage>
        <taxon>Archaea</taxon>
        <taxon>Thermoproteota</taxon>
        <taxon>Thermoprotei</taxon>
        <taxon>Sulfolobales</taxon>
        <taxon>Sulfolobaceae</taxon>
        <taxon>Sulfolobus</taxon>
    </lineage>
</organism>
<name>A0A0U3GVI7_9CREN</name>
<dbReference type="PANTHER" id="PTHR34237:SF4">
    <property type="entry name" value="PAREP1 FAMILY PROTEIN"/>
    <property type="match status" value="1"/>
</dbReference>
<dbReference type="Proteomes" id="UP000065473">
    <property type="component" value="Chromosome"/>
</dbReference>
<sequence>MGLSSLGLSYNVPKFSFEYDNLMLVETAAEVYLREGDEFLGLGDLVQASEKYYKAAEEAIKLLAIKHQIPVLKDLRKIDRWRADLLFLAVKQLSLYYKDLSDIWKSAWILHVEGFHETRLNRHELLFYVNHVKKLSRIIATD</sequence>
<protein>
    <submittedName>
        <fullName evidence="2">Uncharacterized protein</fullName>
    </submittedName>
</protein>
<dbReference type="Proteomes" id="UP000060043">
    <property type="component" value="Chromosome"/>
</dbReference>
<evidence type="ECO:0000313" key="3">
    <source>
        <dbReference type="Proteomes" id="UP000060043"/>
    </source>
</evidence>